<dbReference type="Pfam" id="PF25601">
    <property type="entry name" value="AAA_lid_14"/>
    <property type="match status" value="1"/>
</dbReference>
<dbReference type="KEGG" id="pbas:SMSP2_02748"/>
<feature type="domain" description="GAF" evidence="7">
    <location>
        <begin position="24"/>
        <end position="175"/>
    </location>
</feature>
<organism evidence="9 10">
    <name type="scientific">Limihaloglobus sulfuriphilus</name>
    <dbReference type="NCBI Taxonomy" id="1851148"/>
    <lineage>
        <taxon>Bacteria</taxon>
        <taxon>Pseudomonadati</taxon>
        <taxon>Planctomycetota</taxon>
        <taxon>Phycisphaerae</taxon>
        <taxon>Sedimentisphaerales</taxon>
        <taxon>Sedimentisphaeraceae</taxon>
        <taxon>Limihaloglobus</taxon>
    </lineage>
</organism>
<dbReference type="PROSITE" id="PS00688">
    <property type="entry name" value="SIGMA54_INTERACT_3"/>
    <property type="match status" value="1"/>
</dbReference>
<dbReference type="AlphaFoldDB" id="A0A1Q2MI32"/>
<feature type="domain" description="AAA+ ATPase" evidence="8">
    <location>
        <begin position="218"/>
        <end position="361"/>
    </location>
</feature>
<dbReference type="InterPro" id="IPR009057">
    <property type="entry name" value="Homeodomain-like_sf"/>
</dbReference>
<dbReference type="InterPro" id="IPR003018">
    <property type="entry name" value="GAF"/>
</dbReference>
<dbReference type="Pfam" id="PF02954">
    <property type="entry name" value="HTH_8"/>
    <property type="match status" value="1"/>
</dbReference>
<dbReference type="InterPro" id="IPR025944">
    <property type="entry name" value="Sigma_54_int_dom_CS"/>
</dbReference>
<evidence type="ECO:0000256" key="5">
    <source>
        <dbReference type="ARBA" id="ARBA00023159"/>
    </source>
</evidence>
<dbReference type="Gene3D" id="1.10.8.60">
    <property type="match status" value="1"/>
</dbReference>
<keyword evidence="4" id="KW-0238">DNA-binding</keyword>
<evidence type="ECO:0000256" key="4">
    <source>
        <dbReference type="ARBA" id="ARBA00023125"/>
    </source>
</evidence>
<dbReference type="Gene3D" id="3.30.450.40">
    <property type="match status" value="1"/>
</dbReference>
<evidence type="ECO:0000259" key="7">
    <source>
        <dbReference type="SMART" id="SM00065"/>
    </source>
</evidence>
<dbReference type="PANTHER" id="PTHR32071:SF113">
    <property type="entry name" value="ALGINATE BIOSYNTHESIS TRANSCRIPTIONAL REGULATORY PROTEIN ALGB"/>
    <property type="match status" value="1"/>
</dbReference>
<dbReference type="Gene3D" id="3.40.50.300">
    <property type="entry name" value="P-loop containing nucleotide triphosphate hydrolases"/>
    <property type="match status" value="1"/>
</dbReference>
<evidence type="ECO:0000256" key="3">
    <source>
        <dbReference type="ARBA" id="ARBA00023015"/>
    </source>
</evidence>
<sequence length="508" mass="57050">MPAALPKEVKLLSDIASALASTQELNQTLERILCLLDTHLGLQRGSVYLLNKETEQLELMVAHGVAEESKKNAVYQIGEGLTGTVFKSGESIIVPDVTKDPRFLGKAGTPVAGKGKMIAFFCLPIKLEGKTIGTISVSRESKSDSTFLTNASLLNVIATMVGQAVKLAQKLEKERTGWQEENRKLREQLRNRFDVHNMVGSSNAMQGVYQLIEQVAESNATVMIRGESGTGKDLVAHAIHYKSLRAEKPFVKINCTALPESLLESELFGHEKGAFTGAIERKKGRFEMAKGGTIFLDEIGDFTPGLQVKLLRVIQFREFERVGGSETIEANVRIVVATHKHLEKLIETGEFREDLYYRINVFPIFLPPLRERKDDIMLLADYFLEKFSKENRKRITRLSTPAIEMLTSYHWPGNIRELENCIERAVLMCNEDVIRSEHLPPSLQMVRRRSAPGRTLPEMVENLERELIVDSLKKTGGHQRKAAAELGLTERMLGYKVKKYGIYPKQLV</sequence>
<keyword evidence="10" id="KW-1185">Reference proteome</keyword>
<dbReference type="SMART" id="SM00065">
    <property type="entry name" value="GAF"/>
    <property type="match status" value="1"/>
</dbReference>
<evidence type="ECO:0000313" key="10">
    <source>
        <dbReference type="Proteomes" id="UP000188181"/>
    </source>
</evidence>
<dbReference type="SMART" id="SM00382">
    <property type="entry name" value="AAA"/>
    <property type="match status" value="1"/>
</dbReference>
<accession>A0A1Q2MI32</accession>
<proteinExistence type="predicted"/>
<dbReference type="InterPro" id="IPR002197">
    <property type="entry name" value="HTH_Fis"/>
</dbReference>
<dbReference type="InterPro" id="IPR002078">
    <property type="entry name" value="Sigma_54_int"/>
</dbReference>
<dbReference type="SUPFAM" id="SSF55781">
    <property type="entry name" value="GAF domain-like"/>
    <property type="match status" value="1"/>
</dbReference>
<evidence type="ECO:0000259" key="8">
    <source>
        <dbReference type="SMART" id="SM00382"/>
    </source>
</evidence>
<dbReference type="InterPro" id="IPR027417">
    <property type="entry name" value="P-loop_NTPase"/>
</dbReference>
<dbReference type="Proteomes" id="UP000188181">
    <property type="component" value="Chromosome"/>
</dbReference>
<dbReference type="InterPro" id="IPR058031">
    <property type="entry name" value="AAA_lid_NorR"/>
</dbReference>
<evidence type="ECO:0000256" key="6">
    <source>
        <dbReference type="ARBA" id="ARBA00023163"/>
    </source>
</evidence>
<name>A0A1Q2MI32_9BACT</name>
<evidence type="ECO:0000313" key="9">
    <source>
        <dbReference type="EMBL" id="AQQ72365.1"/>
    </source>
</evidence>
<dbReference type="PANTHER" id="PTHR32071">
    <property type="entry name" value="TRANSCRIPTIONAL REGULATORY PROTEIN"/>
    <property type="match status" value="1"/>
</dbReference>
<dbReference type="Pfam" id="PF01590">
    <property type="entry name" value="GAF"/>
    <property type="match status" value="1"/>
</dbReference>
<keyword evidence="3" id="KW-0805">Transcription regulation</keyword>
<keyword evidence="2" id="KW-0067">ATP-binding</keyword>
<dbReference type="FunFam" id="3.40.50.300:FF:000006">
    <property type="entry name" value="DNA-binding transcriptional regulator NtrC"/>
    <property type="match status" value="1"/>
</dbReference>
<dbReference type="Pfam" id="PF00158">
    <property type="entry name" value="Sigma54_activat"/>
    <property type="match status" value="1"/>
</dbReference>
<keyword evidence="5" id="KW-0010">Activator</keyword>
<dbReference type="GO" id="GO:0043565">
    <property type="term" value="F:sequence-specific DNA binding"/>
    <property type="evidence" value="ECO:0007669"/>
    <property type="project" value="InterPro"/>
</dbReference>
<dbReference type="SUPFAM" id="SSF46689">
    <property type="entry name" value="Homeodomain-like"/>
    <property type="match status" value="1"/>
</dbReference>
<keyword evidence="6" id="KW-0804">Transcription</keyword>
<evidence type="ECO:0000256" key="1">
    <source>
        <dbReference type="ARBA" id="ARBA00022741"/>
    </source>
</evidence>
<dbReference type="InterPro" id="IPR025662">
    <property type="entry name" value="Sigma_54_int_dom_ATP-bd_1"/>
</dbReference>
<dbReference type="SUPFAM" id="SSF52540">
    <property type="entry name" value="P-loop containing nucleoside triphosphate hydrolases"/>
    <property type="match status" value="1"/>
</dbReference>
<evidence type="ECO:0000256" key="2">
    <source>
        <dbReference type="ARBA" id="ARBA00022840"/>
    </source>
</evidence>
<gene>
    <name evidence="9" type="primary">nifA</name>
    <name evidence="9" type="ORF">SMSP2_02748</name>
</gene>
<dbReference type="EMBL" id="CP019646">
    <property type="protein sequence ID" value="AQQ72365.1"/>
    <property type="molecule type" value="Genomic_DNA"/>
</dbReference>
<keyword evidence="1" id="KW-0547">Nucleotide-binding</keyword>
<dbReference type="InterPro" id="IPR029016">
    <property type="entry name" value="GAF-like_dom_sf"/>
</dbReference>
<protein>
    <submittedName>
        <fullName evidence="9">Nif-specific regulatory protein</fullName>
    </submittedName>
</protein>
<dbReference type="GO" id="GO:0006355">
    <property type="term" value="P:regulation of DNA-templated transcription"/>
    <property type="evidence" value="ECO:0007669"/>
    <property type="project" value="InterPro"/>
</dbReference>
<dbReference type="STRING" id="1851148.SMSP2_02748"/>
<dbReference type="RefSeq" id="WP_186804744.1">
    <property type="nucleotide sequence ID" value="NZ_CP019646.1"/>
</dbReference>
<dbReference type="GO" id="GO:0005524">
    <property type="term" value="F:ATP binding"/>
    <property type="evidence" value="ECO:0007669"/>
    <property type="project" value="UniProtKB-KW"/>
</dbReference>
<dbReference type="FunFam" id="1.10.8.60:FF:000014">
    <property type="entry name" value="DNA-binding transcriptional regulator NtrC"/>
    <property type="match status" value="1"/>
</dbReference>
<dbReference type="PROSITE" id="PS00675">
    <property type="entry name" value="SIGMA54_INTERACT_1"/>
    <property type="match status" value="1"/>
</dbReference>
<dbReference type="CDD" id="cd00009">
    <property type="entry name" value="AAA"/>
    <property type="match status" value="1"/>
</dbReference>
<reference evidence="10" key="1">
    <citation type="submission" date="2017-02" db="EMBL/GenBank/DDBJ databases">
        <title>Comparative genomics and description of representatives of a novel lineage of planctomycetes thriving in anoxic sediments.</title>
        <authorList>
            <person name="Spring S."/>
            <person name="Bunk B."/>
            <person name="Sproer C."/>
        </authorList>
    </citation>
    <scope>NUCLEOTIDE SEQUENCE [LARGE SCALE GENOMIC DNA]</scope>
    <source>
        <strain evidence="10">SM-Chi-D1</strain>
    </source>
</reference>
<dbReference type="Gene3D" id="1.10.10.60">
    <property type="entry name" value="Homeodomain-like"/>
    <property type="match status" value="1"/>
</dbReference>
<dbReference type="InterPro" id="IPR003593">
    <property type="entry name" value="AAA+_ATPase"/>
</dbReference>
<dbReference type="PRINTS" id="PR01590">
    <property type="entry name" value="HTHFIS"/>
</dbReference>